<feature type="domain" description="F-box" evidence="1">
    <location>
        <begin position="78"/>
        <end position="128"/>
    </location>
</feature>
<dbReference type="SUPFAM" id="SSF52047">
    <property type="entry name" value="RNI-like"/>
    <property type="match status" value="1"/>
</dbReference>
<evidence type="ECO:0000259" key="1">
    <source>
        <dbReference type="PROSITE" id="PS50181"/>
    </source>
</evidence>
<dbReference type="InterPro" id="IPR036047">
    <property type="entry name" value="F-box-like_dom_sf"/>
</dbReference>
<dbReference type="OrthoDB" id="657097at2759"/>
<name>A0A368S0I4_SETIT</name>
<dbReference type="PROSITE" id="PS50181">
    <property type="entry name" value="FBOX"/>
    <property type="match status" value="1"/>
</dbReference>
<reference evidence="2" key="2">
    <citation type="submission" date="2015-07" db="EMBL/GenBank/DDBJ databases">
        <authorList>
            <person name="Noorani M."/>
        </authorList>
    </citation>
    <scope>NUCLEOTIDE SEQUENCE</scope>
    <source>
        <strain evidence="2">Yugu1</strain>
    </source>
</reference>
<sequence>MSIPTALFKRRCGRGREPGASARYAVRRAGGGTSLMVRRGRPGRFLPQRRPLAACSSLMARRCGRSGAGQILLRRRREDRISALPDDLLLLILRRLDTRSALGAGSLSKRWAHLPRELDALDLRASDMLPPRYHRWVDLYKDNRAFLHCFRAMNLELLANIRRYERRAMRAFISSTERFLEGPRRRVKTLSLEFFITGNAGRMDRLVAEAIDAWGVEDLEAVAKRIFGSRGPGVDDFPIHTFPSHGLCKEPRASRLRSLKLSGCVPPPLHEYNALNRLVLQGLPAPTPVAAYEDIFTLCPQLQTLHLISCGCSTRKGISLIVTVDAPRSQIRELVVENCTFRKLSLRALPCLESLVSLQSWVIFESSSFPCLSQRNLAVCLGLEEIDWRVDLELDMFLDCTPGIRNLIIRFTGSYRWIVPSSPPSEFLPNLRRLLVADVPSSWDVTWPRLLLEMAPSLEILHIHIVHAVSKKPGEEIPWTPTELRQHHLKEFVVVGFKGTARQICLVKFVVGVCTALCHLAMFKNGHVRYRGRWDWEMVTQEQSWSDEEKGTTLKQIMDMVSSTSPVQLVLG</sequence>
<gene>
    <name evidence="2" type="ORF">SETIT_7G282500v2</name>
</gene>
<dbReference type="Gene3D" id="1.20.1280.50">
    <property type="match status" value="1"/>
</dbReference>
<dbReference type="Gene3D" id="3.80.10.10">
    <property type="entry name" value="Ribonuclease Inhibitor"/>
    <property type="match status" value="1"/>
</dbReference>
<accession>A0A368S0I4</accession>
<organism evidence="2">
    <name type="scientific">Setaria italica</name>
    <name type="common">Foxtail millet</name>
    <name type="synonym">Panicum italicum</name>
    <dbReference type="NCBI Taxonomy" id="4555"/>
    <lineage>
        <taxon>Eukaryota</taxon>
        <taxon>Viridiplantae</taxon>
        <taxon>Streptophyta</taxon>
        <taxon>Embryophyta</taxon>
        <taxon>Tracheophyta</taxon>
        <taxon>Spermatophyta</taxon>
        <taxon>Magnoliopsida</taxon>
        <taxon>Liliopsida</taxon>
        <taxon>Poales</taxon>
        <taxon>Poaceae</taxon>
        <taxon>PACMAD clade</taxon>
        <taxon>Panicoideae</taxon>
        <taxon>Panicodae</taxon>
        <taxon>Paniceae</taxon>
        <taxon>Cenchrinae</taxon>
        <taxon>Setaria</taxon>
    </lineage>
</organism>
<dbReference type="PANTHER" id="PTHR35545">
    <property type="entry name" value="F-BOX DOMAIN-CONTAINING PROTEIN"/>
    <property type="match status" value="1"/>
</dbReference>
<dbReference type="STRING" id="4555.A0A368S0I4"/>
<dbReference type="InterPro" id="IPR032675">
    <property type="entry name" value="LRR_dom_sf"/>
</dbReference>
<evidence type="ECO:0000313" key="2">
    <source>
        <dbReference type="EMBL" id="RCV35977.1"/>
    </source>
</evidence>
<proteinExistence type="predicted"/>
<dbReference type="PANTHER" id="PTHR35545:SF20">
    <property type="entry name" value="OS05G0536800 PROTEIN"/>
    <property type="match status" value="1"/>
</dbReference>
<reference evidence="2" key="1">
    <citation type="journal article" date="2012" name="Nat. Biotechnol.">
        <title>Reference genome sequence of the model plant Setaria.</title>
        <authorList>
            <person name="Bennetzen J.L."/>
            <person name="Schmutz J."/>
            <person name="Wang H."/>
            <person name="Percifield R."/>
            <person name="Hawkins J."/>
            <person name="Pontaroli A.C."/>
            <person name="Estep M."/>
            <person name="Feng L."/>
            <person name="Vaughn J.N."/>
            <person name="Grimwood J."/>
            <person name="Jenkins J."/>
            <person name="Barry K."/>
            <person name="Lindquist E."/>
            <person name="Hellsten U."/>
            <person name="Deshpande S."/>
            <person name="Wang X."/>
            <person name="Wu X."/>
            <person name="Mitros T."/>
            <person name="Triplett J."/>
            <person name="Yang X."/>
            <person name="Ye C.Y."/>
            <person name="Mauro-Herrera M."/>
            <person name="Wang L."/>
            <person name="Li P."/>
            <person name="Sharma M."/>
            <person name="Sharma R."/>
            <person name="Ronald P.C."/>
            <person name="Panaud O."/>
            <person name="Kellogg E.A."/>
            <person name="Brutnell T.P."/>
            <person name="Doust A.N."/>
            <person name="Tuskan G.A."/>
            <person name="Rokhsar D."/>
            <person name="Devos K.M."/>
        </authorList>
    </citation>
    <scope>NUCLEOTIDE SEQUENCE [LARGE SCALE GENOMIC DNA]</scope>
    <source>
        <strain evidence="2">Yugu1</strain>
    </source>
</reference>
<dbReference type="AlphaFoldDB" id="A0A368S0I4"/>
<dbReference type="InterPro" id="IPR001810">
    <property type="entry name" value="F-box_dom"/>
</dbReference>
<protein>
    <recommendedName>
        <fullName evidence="1">F-box domain-containing protein</fullName>
    </recommendedName>
</protein>
<dbReference type="SUPFAM" id="SSF81383">
    <property type="entry name" value="F-box domain"/>
    <property type="match status" value="1"/>
</dbReference>
<dbReference type="Pfam" id="PF00646">
    <property type="entry name" value="F-box"/>
    <property type="match status" value="1"/>
</dbReference>
<dbReference type="EMBL" id="CM003534">
    <property type="protein sequence ID" value="RCV35977.1"/>
    <property type="molecule type" value="Genomic_DNA"/>
</dbReference>